<dbReference type="Proteomes" id="UP001057402">
    <property type="component" value="Chromosome 7"/>
</dbReference>
<accession>A0ACB9P154</accession>
<gene>
    <name evidence="1" type="ORF">MLD38_026754</name>
</gene>
<organism evidence="1 2">
    <name type="scientific">Melastoma candidum</name>
    <dbReference type="NCBI Taxonomy" id="119954"/>
    <lineage>
        <taxon>Eukaryota</taxon>
        <taxon>Viridiplantae</taxon>
        <taxon>Streptophyta</taxon>
        <taxon>Embryophyta</taxon>
        <taxon>Tracheophyta</taxon>
        <taxon>Spermatophyta</taxon>
        <taxon>Magnoliopsida</taxon>
        <taxon>eudicotyledons</taxon>
        <taxon>Gunneridae</taxon>
        <taxon>Pentapetalae</taxon>
        <taxon>rosids</taxon>
        <taxon>malvids</taxon>
        <taxon>Myrtales</taxon>
        <taxon>Melastomataceae</taxon>
        <taxon>Melastomatoideae</taxon>
        <taxon>Melastomateae</taxon>
        <taxon>Melastoma</taxon>
    </lineage>
</organism>
<evidence type="ECO:0000313" key="1">
    <source>
        <dbReference type="EMBL" id="KAI4342096.1"/>
    </source>
</evidence>
<reference evidence="2" key="1">
    <citation type="journal article" date="2023" name="Front. Plant Sci.">
        <title>Chromosomal-level genome assembly of Melastoma candidum provides insights into trichome evolution.</title>
        <authorList>
            <person name="Zhong Y."/>
            <person name="Wu W."/>
            <person name="Sun C."/>
            <person name="Zou P."/>
            <person name="Liu Y."/>
            <person name="Dai S."/>
            <person name="Zhou R."/>
        </authorList>
    </citation>
    <scope>NUCLEOTIDE SEQUENCE [LARGE SCALE GENOMIC DNA]</scope>
</reference>
<sequence>MIFKTLCAVITVVLFAFPSCEVVAAPDTHFKMLCNDANFTDGSPFASDLDFCFNGLMGPNSRFARYPVGCTSSGQGKATFHMESDCRKDLGRDDCLGCFNAIRSAIDQLCRNRMGVQVYLQDCMIRYESYDFRFPPDVSLSE</sequence>
<protein>
    <submittedName>
        <fullName evidence="1">Uncharacterized protein</fullName>
    </submittedName>
</protein>
<evidence type="ECO:0000313" key="2">
    <source>
        <dbReference type="Proteomes" id="UP001057402"/>
    </source>
</evidence>
<proteinExistence type="predicted"/>
<keyword evidence="2" id="KW-1185">Reference proteome</keyword>
<comment type="caution">
    <text evidence="1">The sequence shown here is derived from an EMBL/GenBank/DDBJ whole genome shotgun (WGS) entry which is preliminary data.</text>
</comment>
<name>A0ACB9P154_9MYRT</name>
<dbReference type="EMBL" id="CM042886">
    <property type="protein sequence ID" value="KAI4342096.1"/>
    <property type="molecule type" value="Genomic_DNA"/>
</dbReference>